<keyword evidence="3" id="KW-1185">Reference proteome</keyword>
<dbReference type="EMBL" id="BMQM01000030">
    <property type="protein sequence ID" value="GGR69306.1"/>
    <property type="molecule type" value="Genomic_DNA"/>
</dbReference>
<accession>A0ABQ2RUZ3</accession>
<dbReference type="SUPFAM" id="SSF53300">
    <property type="entry name" value="vWA-like"/>
    <property type="match status" value="1"/>
</dbReference>
<dbReference type="Proteomes" id="UP000634308">
    <property type="component" value="Unassembled WGS sequence"/>
</dbReference>
<protein>
    <recommendedName>
        <fullName evidence="4">VWA domain-containing protein</fullName>
    </recommendedName>
</protein>
<feature type="region of interest" description="Disordered" evidence="1">
    <location>
        <begin position="1"/>
        <end position="36"/>
    </location>
</feature>
<dbReference type="RefSeq" id="WP_189066199.1">
    <property type="nucleotide sequence ID" value="NZ_BMQM01000030.1"/>
</dbReference>
<evidence type="ECO:0000256" key="1">
    <source>
        <dbReference type="SAM" id="MobiDB-lite"/>
    </source>
</evidence>
<dbReference type="InterPro" id="IPR036465">
    <property type="entry name" value="vWFA_dom_sf"/>
</dbReference>
<evidence type="ECO:0000313" key="2">
    <source>
        <dbReference type="EMBL" id="GGR69306.1"/>
    </source>
</evidence>
<proteinExistence type="predicted"/>
<name>A0ABQ2RUZ3_9DEIO</name>
<comment type="caution">
    <text evidence="2">The sequence shown here is derived from an EMBL/GenBank/DDBJ whole genome shotgun (WGS) entry which is preliminary data.</text>
</comment>
<reference evidence="3" key="1">
    <citation type="journal article" date="2019" name="Int. J. Syst. Evol. Microbiol.">
        <title>The Global Catalogue of Microorganisms (GCM) 10K type strain sequencing project: providing services to taxonomists for standard genome sequencing and annotation.</title>
        <authorList>
            <consortium name="The Broad Institute Genomics Platform"/>
            <consortium name="The Broad Institute Genome Sequencing Center for Infectious Disease"/>
            <person name="Wu L."/>
            <person name="Ma J."/>
        </authorList>
    </citation>
    <scope>NUCLEOTIDE SEQUENCE [LARGE SCALE GENOMIC DNA]</scope>
    <source>
        <strain evidence="3">JCM 31404</strain>
    </source>
</reference>
<gene>
    <name evidence="2" type="ORF">GCM10008959_34170</name>
</gene>
<organism evidence="2 3">
    <name type="scientific">Deinococcus seoulensis</name>
    <dbReference type="NCBI Taxonomy" id="1837379"/>
    <lineage>
        <taxon>Bacteria</taxon>
        <taxon>Thermotogati</taxon>
        <taxon>Deinococcota</taxon>
        <taxon>Deinococci</taxon>
        <taxon>Deinococcales</taxon>
        <taxon>Deinococcaceae</taxon>
        <taxon>Deinococcus</taxon>
    </lineage>
</organism>
<sequence length="147" mass="15740">MRGASPQRSRAASARSISTASAGWTGQSRSKTDPRWSQYRQAIDTARANGTRVYAIGLDAQNNLDFSALEDIAAATGGLFQKANDDAALDGFFDRMYNAFRAQGCVELVFTQKPAAGTEVTGTLNIVISAADRKPATVEVPFAFTVR</sequence>
<dbReference type="Gene3D" id="3.40.50.410">
    <property type="entry name" value="von Willebrand factor, type A domain"/>
    <property type="match status" value="1"/>
</dbReference>
<evidence type="ECO:0000313" key="3">
    <source>
        <dbReference type="Proteomes" id="UP000634308"/>
    </source>
</evidence>
<feature type="compositionally biased region" description="Low complexity" evidence="1">
    <location>
        <begin position="1"/>
        <end position="22"/>
    </location>
</feature>
<evidence type="ECO:0008006" key="4">
    <source>
        <dbReference type="Google" id="ProtNLM"/>
    </source>
</evidence>